<feature type="compositionally biased region" description="Acidic residues" evidence="5">
    <location>
        <begin position="233"/>
        <end position="253"/>
    </location>
</feature>
<dbReference type="GO" id="GO:0051304">
    <property type="term" value="P:chromosome separation"/>
    <property type="evidence" value="ECO:0007669"/>
    <property type="project" value="InterPro"/>
</dbReference>
<keyword evidence="1" id="KW-0963">Cytoplasm</keyword>
<dbReference type="NCBIfam" id="TIGR00281">
    <property type="entry name" value="SMC-Scp complex subunit ScpB"/>
    <property type="match status" value="1"/>
</dbReference>
<accession>A0A917GJI9</accession>
<dbReference type="AlphaFoldDB" id="A0A917GJI9"/>
<dbReference type="RefSeq" id="WP_188619113.1">
    <property type="nucleotide sequence ID" value="NZ_BMIY01000001.1"/>
</dbReference>
<reference evidence="6" key="1">
    <citation type="journal article" date="2014" name="Int. J. Syst. Evol. Microbiol.">
        <title>Complete genome sequence of Corynebacterium casei LMG S-19264T (=DSM 44701T), isolated from a smear-ripened cheese.</title>
        <authorList>
            <consortium name="US DOE Joint Genome Institute (JGI-PGF)"/>
            <person name="Walter F."/>
            <person name="Albersmeier A."/>
            <person name="Kalinowski J."/>
            <person name="Ruckert C."/>
        </authorList>
    </citation>
    <scope>NUCLEOTIDE SEQUENCE</scope>
    <source>
        <strain evidence="6">CGMCC 1.15425</strain>
    </source>
</reference>
<evidence type="ECO:0000256" key="4">
    <source>
        <dbReference type="ARBA" id="ARBA00023306"/>
    </source>
</evidence>
<feature type="region of interest" description="Disordered" evidence="5">
    <location>
        <begin position="219"/>
        <end position="253"/>
    </location>
</feature>
<keyword evidence="3" id="KW-0159">Chromosome partition</keyword>
<evidence type="ECO:0000313" key="6">
    <source>
        <dbReference type="EMBL" id="GGG48782.1"/>
    </source>
</evidence>
<gene>
    <name evidence="6" type="ORF">GCM10011403_02300</name>
</gene>
<reference evidence="6" key="2">
    <citation type="submission" date="2020-09" db="EMBL/GenBank/DDBJ databases">
        <authorList>
            <person name="Sun Q."/>
            <person name="Zhou Y."/>
        </authorList>
    </citation>
    <scope>NUCLEOTIDE SEQUENCE</scope>
    <source>
        <strain evidence="6">CGMCC 1.15425</strain>
    </source>
</reference>
<evidence type="ECO:0000256" key="1">
    <source>
        <dbReference type="ARBA" id="ARBA00022490"/>
    </source>
</evidence>
<dbReference type="Proteomes" id="UP000627715">
    <property type="component" value="Unassembled WGS sequence"/>
</dbReference>
<dbReference type="InterPro" id="IPR036390">
    <property type="entry name" value="WH_DNA-bd_sf"/>
</dbReference>
<dbReference type="PANTHER" id="PTHR34298:SF2">
    <property type="entry name" value="SEGREGATION AND CONDENSATION PROTEIN B"/>
    <property type="match status" value="1"/>
</dbReference>
<organism evidence="6 7">
    <name type="scientific">Pseudohongiella nitratireducens</name>
    <dbReference type="NCBI Taxonomy" id="1768907"/>
    <lineage>
        <taxon>Bacteria</taxon>
        <taxon>Pseudomonadati</taxon>
        <taxon>Pseudomonadota</taxon>
        <taxon>Gammaproteobacteria</taxon>
        <taxon>Pseudomonadales</taxon>
        <taxon>Pseudohongiellaceae</taxon>
        <taxon>Pseudohongiella</taxon>
    </lineage>
</organism>
<evidence type="ECO:0000256" key="5">
    <source>
        <dbReference type="SAM" id="MobiDB-lite"/>
    </source>
</evidence>
<dbReference type="InterPro" id="IPR005234">
    <property type="entry name" value="ScpB_csome_segregation"/>
</dbReference>
<keyword evidence="7" id="KW-1185">Reference proteome</keyword>
<evidence type="ECO:0000256" key="2">
    <source>
        <dbReference type="ARBA" id="ARBA00022618"/>
    </source>
</evidence>
<comment type="caution">
    <text evidence="6">The sequence shown here is derived from an EMBL/GenBank/DDBJ whole genome shotgun (WGS) entry which is preliminary data.</text>
</comment>
<feature type="region of interest" description="Disordered" evidence="5">
    <location>
        <begin position="1"/>
        <end position="28"/>
    </location>
</feature>
<evidence type="ECO:0008006" key="8">
    <source>
        <dbReference type="Google" id="ProtNLM"/>
    </source>
</evidence>
<dbReference type="InterPro" id="IPR036388">
    <property type="entry name" value="WH-like_DNA-bd_sf"/>
</dbReference>
<name>A0A917GJI9_9GAMM</name>
<proteinExistence type="predicted"/>
<dbReference type="Gene3D" id="1.10.10.10">
    <property type="entry name" value="Winged helix-like DNA-binding domain superfamily/Winged helix DNA-binding domain"/>
    <property type="match status" value="2"/>
</dbReference>
<dbReference type="SUPFAM" id="SSF46785">
    <property type="entry name" value="Winged helix' DNA-binding domain"/>
    <property type="match status" value="2"/>
</dbReference>
<protein>
    <recommendedName>
        <fullName evidence="8">Segregation and condensation protein B</fullName>
    </recommendedName>
</protein>
<evidence type="ECO:0000313" key="7">
    <source>
        <dbReference type="Proteomes" id="UP000627715"/>
    </source>
</evidence>
<dbReference type="Pfam" id="PF04079">
    <property type="entry name" value="SMC_ScpB"/>
    <property type="match status" value="1"/>
</dbReference>
<dbReference type="GO" id="GO:0051301">
    <property type="term" value="P:cell division"/>
    <property type="evidence" value="ECO:0007669"/>
    <property type="project" value="UniProtKB-KW"/>
</dbReference>
<sequence>MNETEDQLDEIQDSDVESEVATPEVEEALETIDQPPQEIDPETLVQILEAVLISSGRPMSVNSLAAIFLEEERPENEQIREALVTIAERCENRGFELKEVASGFRYQVRQTLSPWVARLSEERPQRYTRALLETLGLIAYRQPITRGDIEEIRGVAVSSTIIRTLLDREWIRVVGHRDVPGRPAMFATTRQFLDYFNLKSLQELPPLSEIRDLDQLNPELDLGEDTGGRVLDLPEETAPEGAEETEPVDEQSLLDEDEAMALAKRPLDDILGYGRKQEEENE</sequence>
<evidence type="ECO:0000256" key="3">
    <source>
        <dbReference type="ARBA" id="ARBA00022829"/>
    </source>
</evidence>
<dbReference type="EMBL" id="BMIY01000001">
    <property type="protein sequence ID" value="GGG48782.1"/>
    <property type="molecule type" value="Genomic_DNA"/>
</dbReference>
<keyword evidence="4" id="KW-0131">Cell cycle</keyword>
<keyword evidence="2" id="KW-0132">Cell division</keyword>
<dbReference type="PANTHER" id="PTHR34298">
    <property type="entry name" value="SEGREGATION AND CONDENSATION PROTEIN B"/>
    <property type="match status" value="1"/>
</dbReference>